<sequence>MIHCNGDLIMRYDEYVSGLQKAVVELDNAVQVLIQDVATLIDEYWVDVKAHDAFLPFAFNVQRQQNGYRIRWGELYKSKSTSGSSAGKVRMKHINKGKGDAYFLTQFKNHPVWFEVIFHKYESQLTEIRKAIRSNRKARKSISQSIAFYSK</sequence>
<gene>
    <name evidence="1" type="ORF">NCTC12026_00087</name>
</gene>
<dbReference type="InterPro" id="IPR045809">
    <property type="entry name" value="MobI"/>
</dbReference>
<evidence type="ECO:0000313" key="2">
    <source>
        <dbReference type="Proteomes" id="UP000255129"/>
    </source>
</evidence>
<proteinExistence type="predicted"/>
<name>A0A379FYM8_9GAMM</name>
<dbReference type="Proteomes" id="UP000255129">
    <property type="component" value="Unassembled WGS sequence"/>
</dbReference>
<dbReference type="AlphaFoldDB" id="A0A379FYM8"/>
<organism evidence="1 2">
    <name type="scientific">Providencia rustigianii</name>
    <dbReference type="NCBI Taxonomy" id="158850"/>
    <lineage>
        <taxon>Bacteria</taxon>
        <taxon>Pseudomonadati</taxon>
        <taxon>Pseudomonadota</taxon>
        <taxon>Gammaproteobacteria</taxon>
        <taxon>Enterobacterales</taxon>
        <taxon>Morganellaceae</taxon>
        <taxon>Providencia</taxon>
    </lineage>
</organism>
<reference evidence="1 2" key="1">
    <citation type="submission" date="2018-06" db="EMBL/GenBank/DDBJ databases">
        <authorList>
            <consortium name="Pathogen Informatics"/>
            <person name="Doyle S."/>
        </authorList>
    </citation>
    <scope>NUCLEOTIDE SEQUENCE [LARGE SCALE GENOMIC DNA]</scope>
    <source>
        <strain evidence="1 2">NCTC12026</strain>
    </source>
</reference>
<protein>
    <submittedName>
        <fullName evidence="1">Uncharacterized protein</fullName>
    </submittedName>
</protein>
<dbReference type="EMBL" id="UGUA01000001">
    <property type="protein sequence ID" value="SUC33766.1"/>
    <property type="molecule type" value="Genomic_DNA"/>
</dbReference>
<dbReference type="Pfam" id="PF19456">
    <property type="entry name" value="MobI"/>
    <property type="match status" value="1"/>
</dbReference>
<accession>A0A379FYM8</accession>
<evidence type="ECO:0000313" key="1">
    <source>
        <dbReference type="EMBL" id="SUC33766.1"/>
    </source>
</evidence>